<feature type="chain" id="PRO_5023080190" evidence="14">
    <location>
        <begin position="29"/>
        <end position="992"/>
    </location>
</feature>
<dbReference type="SMART" id="SM00079">
    <property type="entry name" value="PBPe"/>
    <property type="match status" value="1"/>
</dbReference>
<dbReference type="PIRSF" id="PIRSF037090">
    <property type="entry name" value="Iontro_Glu-like_rcpt_pln"/>
    <property type="match status" value="1"/>
</dbReference>
<feature type="transmembrane region" description="Helical" evidence="13">
    <location>
        <begin position="602"/>
        <end position="620"/>
    </location>
</feature>
<evidence type="ECO:0000256" key="13">
    <source>
        <dbReference type="SAM" id="Phobius"/>
    </source>
</evidence>
<evidence type="ECO:0000256" key="10">
    <source>
        <dbReference type="ARBA" id="ARBA00023180"/>
    </source>
</evidence>
<evidence type="ECO:0000256" key="9">
    <source>
        <dbReference type="ARBA" id="ARBA00023170"/>
    </source>
</evidence>
<feature type="domain" description="Ionotropic glutamate receptor C-terminal" evidence="15">
    <location>
        <begin position="416"/>
        <end position="764"/>
    </location>
</feature>
<keyword evidence="7" id="KW-0406">Ion transport</keyword>
<dbReference type="AlphaFoldDB" id="A0A5D3CE25"/>
<protein>
    <submittedName>
        <fullName evidence="16">Glutamate receptor 2.7-like</fullName>
    </submittedName>
</protein>
<evidence type="ECO:0000256" key="6">
    <source>
        <dbReference type="ARBA" id="ARBA00022989"/>
    </source>
</evidence>
<dbReference type="FunFam" id="3.40.190.10:FF:000054">
    <property type="entry name" value="Glutamate receptor"/>
    <property type="match status" value="1"/>
</dbReference>
<dbReference type="Pfam" id="PF00060">
    <property type="entry name" value="Lig_chan"/>
    <property type="match status" value="1"/>
</dbReference>
<keyword evidence="6 13" id="KW-1133">Transmembrane helix</keyword>
<proteinExistence type="inferred from homology"/>
<dbReference type="SUPFAM" id="SSF53850">
    <property type="entry name" value="Periplasmic binding protein-like II"/>
    <property type="match status" value="1"/>
</dbReference>
<dbReference type="Gene3D" id="3.40.190.10">
    <property type="entry name" value="Periplasmic binding protein-like II"/>
    <property type="match status" value="1"/>
</dbReference>
<evidence type="ECO:0000256" key="14">
    <source>
        <dbReference type="SAM" id="SignalP"/>
    </source>
</evidence>
<evidence type="ECO:0000256" key="7">
    <source>
        <dbReference type="ARBA" id="ARBA00023065"/>
    </source>
</evidence>
<dbReference type="InterPro" id="IPR028082">
    <property type="entry name" value="Peripla_BP_I"/>
</dbReference>
<dbReference type="FunFam" id="3.40.50.2300:FF:000081">
    <property type="entry name" value="Glutamate receptor"/>
    <property type="match status" value="1"/>
</dbReference>
<gene>
    <name evidence="16" type="ORF">E5676_scaffold499G00640</name>
</gene>
<dbReference type="Pfam" id="PF01094">
    <property type="entry name" value="ANF_receptor"/>
    <property type="match status" value="1"/>
</dbReference>
<keyword evidence="11" id="KW-1071">Ligand-gated ion channel</keyword>
<dbReference type="Gene3D" id="3.40.50.2300">
    <property type="match status" value="2"/>
</dbReference>
<evidence type="ECO:0000259" key="15">
    <source>
        <dbReference type="SMART" id="SM00079"/>
    </source>
</evidence>
<keyword evidence="10" id="KW-0325">Glycoprotein</keyword>
<accession>A0A5D3CE25</accession>
<keyword evidence="5 14" id="KW-0732">Signal</keyword>
<dbReference type="PANTHER" id="PTHR18966">
    <property type="entry name" value="IONOTROPIC GLUTAMATE RECEPTOR"/>
    <property type="match status" value="1"/>
</dbReference>
<dbReference type="InterPro" id="IPR019594">
    <property type="entry name" value="Glu/Gly-bd"/>
</dbReference>
<evidence type="ECO:0000256" key="12">
    <source>
        <dbReference type="ARBA" id="ARBA00023303"/>
    </source>
</evidence>
<dbReference type="CDD" id="cd19990">
    <property type="entry name" value="PBP1_GABAb_receptor_plant"/>
    <property type="match status" value="1"/>
</dbReference>
<evidence type="ECO:0000256" key="11">
    <source>
        <dbReference type="ARBA" id="ARBA00023286"/>
    </source>
</evidence>
<keyword evidence="3" id="KW-0813">Transport</keyword>
<reference evidence="16 17" key="1">
    <citation type="submission" date="2019-08" db="EMBL/GenBank/DDBJ databases">
        <title>Draft genome sequences of two oriental melons (Cucumis melo L. var makuwa).</title>
        <authorList>
            <person name="Kwon S.-Y."/>
        </authorList>
    </citation>
    <scope>NUCLEOTIDE SEQUENCE [LARGE SCALE GENOMIC DNA]</scope>
    <source>
        <strain evidence="17">cv. Chang Bougi</strain>
        <tissue evidence="16">Leaf</tissue>
    </source>
</reference>
<feature type="transmembrane region" description="Helical" evidence="13">
    <location>
        <begin position="539"/>
        <end position="559"/>
    </location>
</feature>
<dbReference type="GO" id="GO:0015276">
    <property type="term" value="F:ligand-gated monoatomic ion channel activity"/>
    <property type="evidence" value="ECO:0007669"/>
    <property type="project" value="InterPro"/>
</dbReference>
<keyword evidence="12" id="KW-0407">Ion channel</keyword>
<keyword evidence="4 13" id="KW-0812">Transmembrane</keyword>
<dbReference type="EMBL" id="SSTD01011629">
    <property type="protein sequence ID" value="TYK09468.1"/>
    <property type="molecule type" value="Genomic_DNA"/>
</dbReference>
<evidence type="ECO:0000313" key="17">
    <source>
        <dbReference type="Proteomes" id="UP000321947"/>
    </source>
</evidence>
<evidence type="ECO:0000256" key="5">
    <source>
        <dbReference type="ARBA" id="ARBA00022729"/>
    </source>
</evidence>
<evidence type="ECO:0000256" key="3">
    <source>
        <dbReference type="ARBA" id="ARBA00022448"/>
    </source>
</evidence>
<dbReference type="FunFam" id="1.10.287.70:FF:000037">
    <property type="entry name" value="Glutamate receptor"/>
    <property type="match status" value="1"/>
</dbReference>
<dbReference type="InterPro" id="IPR015683">
    <property type="entry name" value="Ionotropic_Glu_rcpt"/>
</dbReference>
<name>A0A5D3CE25_CUCMM</name>
<feature type="signal peptide" evidence="14">
    <location>
        <begin position="1"/>
        <end position="28"/>
    </location>
</feature>
<dbReference type="Proteomes" id="UP000321947">
    <property type="component" value="Unassembled WGS sequence"/>
</dbReference>
<dbReference type="InterPro" id="IPR044440">
    <property type="entry name" value="GABAb_receptor_plant_PBP1"/>
</dbReference>
<evidence type="ECO:0000256" key="2">
    <source>
        <dbReference type="ARBA" id="ARBA00008685"/>
    </source>
</evidence>
<dbReference type="InterPro" id="IPR001320">
    <property type="entry name" value="Iontro_rcpt_C"/>
</dbReference>
<dbReference type="InterPro" id="IPR001828">
    <property type="entry name" value="ANF_lig-bd_rcpt"/>
</dbReference>
<feature type="transmembrane region" description="Helical" evidence="13">
    <location>
        <begin position="783"/>
        <end position="803"/>
    </location>
</feature>
<sequence length="992" mass="111070">MVMGSRDGGCCSITVWLLWAVVCASASGELVKVGVVLDPNTTVGILSNTSIQMAFSDFYAENLKYKTRISFIFKDAGDVVEVASAATELLRDGVQAIIGPQTTEQAMYLTEFGRKYEIPIISFTATSPSLSPKQNPYFIRVAQSDLAQVEAINGIIQMYGWREIVPIYEDTEYGRGIIPYLADALQQNGTRLVVRTNIPPSATSAKISKKLSRLKDMRKTIFVLHMTVSVGLKVLSVAKKEGMMSEGYAWIVTDGLSSLVDPLLNSKVMDSMQGIVGVRPYIPITQKFQHFQTKLKQRLSLSLSLALPNIFAVQAYDTLWALAMAVEKVNRSTIPGSATKSELRDAIVKTKFEGISGDFFLVDGELKRPTFEVFDVVAEKETIIGNWIEGVLFSIKSISRPIWPGHTTDPPWINLTIGIPVNGFPEFVNANIIHPQKSTGFCIDVFKSVVEVLDIPIRYTFVPFVDKNGKSNGSYDDLLRQIDMQKFDVIVGDITIVANRSELVDFTLPYSESRISVLFPERNEKKDQSMWIFLKPLKWNLWLVSIISFIFTGFVVWLMECRVNTDFGAGPPQQQIGLIFWFSFSTLVFAHRERILNNLSRFLLIIWVFVVLILTQSYTANLSSMLTARRLQPIFPRQNEMRKNEVFVGYQKDSFVRSFLITQLHFAETQLRAYGNPDDFKEALNRGISNGGVAAIFDEIPYIKVFLRRNPSGFRMVGPTYPTGGLGFAFPKGSPLVTYFSRAILNVTEDKVHMNGIENKYLLNENAPPIPDSTDSPLDVRRFGGLFIITIVANSLSLLIYLIQFFLTHELDSTGYVESTFASRLVEMVKLFYRMHFHSSSLQTAQSRVRSVPATPPLITHDHVNLTHNLVDAQSSSSLQQPTHSRVHSVSEIAEATTPDHDNPTEDPHNLGVICWKSWLLVHLVPSTPHNLGIVNEDQMEPNAQTTQSGSVRSVSEIAEATTPDHDDSIEEPHKLGIRILRLTKPSIMPNP</sequence>
<dbReference type="CDD" id="cd13686">
    <property type="entry name" value="GluR_Plant"/>
    <property type="match status" value="1"/>
</dbReference>
<evidence type="ECO:0000313" key="16">
    <source>
        <dbReference type="EMBL" id="TYK09468.1"/>
    </source>
</evidence>
<comment type="caution">
    <text evidence="16">The sequence shown here is derived from an EMBL/GenBank/DDBJ whole genome shotgun (WGS) entry which is preliminary data.</text>
</comment>
<keyword evidence="9 16" id="KW-0675">Receptor</keyword>
<dbReference type="Pfam" id="PF10613">
    <property type="entry name" value="Lig_chan-Glu_bd"/>
    <property type="match status" value="1"/>
</dbReference>
<dbReference type="GO" id="GO:0016020">
    <property type="term" value="C:membrane"/>
    <property type="evidence" value="ECO:0007669"/>
    <property type="project" value="UniProtKB-SubCell"/>
</dbReference>
<comment type="subcellular location">
    <subcellularLocation>
        <location evidence="1">Membrane</location>
        <topology evidence="1">Multi-pass membrane protein</topology>
    </subcellularLocation>
</comment>
<evidence type="ECO:0000256" key="4">
    <source>
        <dbReference type="ARBA" id="ARBA00022692"/>
    </source>
</evidence>
<evidence type="ECO:0000256" key="1">
    <source>
        <dbReference type="ARBA" id="ARBA00004141"/>
    </source>
</evidence>
<dbReference type="SUPFAM" id="SSF53822">
    <property type="entry name" value="Periplasmic binding protein-like I"/>
    <property type="match status" value="1"/>
</dbReference>
<keyword evidence="8 13" id="KW-0472">Membrane</keyword>
<organism evidence="16 17">
    <name type="scientific">Cucumis melo var. makuwa</name>
    <name type="common">Oriental melon</name>
    <dbReference type="NCBI Taxonomy" id="1194695"/>
    <lineage>
        <taxon>Eukaryota</taxon>
        <taxon>Viridiplantae</taxon>
        <taxon>Streptophyta</taxon>
        <taxon>Embryophyta</taxon>
        <taxon>Tracheophyta</taxon>
        <taxon>Spermatophyta</taxon>
        <taxon>Magnoliopsida</taxon>
        <taxon>eudicotyledons</taxon>
        <taxon>Gunneridae</taxon>
        <taxon>Pentapetalae</taxon>
        <taxon>rosids</taxon>
        <taxon>fabids</taxon>
        <taxon>Cucurbitales</taxon>
        <taxon>Cucurbitaceae</taxon>
        <taxon>Benincaseae</taxon>
        <taxon>Cucumis</taxon>
    </lineage>
</organism>
<comment type="similarity">
    <text evidence="2">Belongs to the glutamate-gated ion channel (TC 1.A.10.1) family.</text>
</comment>
<evidence type="ECO:0000256" key="8">
    <source>
        <dbReference type="ARBA" id="ARBA00023136"/>
    </source>
</evidence>
<dbReference type="Gene3D" id="1.10.287.70">
    <property type="match status" value="1"/>
</dbReference>
<dbReference type="InterPro" id="IPR017103">
    <property type="entry name" value="Iontropic_Glu_rcpt_pln"/>
</dbReference>